<keyword evidence="2" id="KW-1185">Reference proteome</keyword>
<protein>
    <submittedName>
        <fullName evidence="1">Uncharacterized protein</fullName>
    </submittedName>
</protein>
<comment type="caution">
    <text evidence="1">The sequence shown here is derived from an EMBL/GenBank/DDBJ whole genome shotgun (WGS) entry which is preliminary data.</text>
</comment>
<evidence type="ECO:0000313" key="2">
    <source>
        <dbReference type="Proteomes" id="UP001500390"/>
    </source>
</evidence>
<dbReference type="EMBL" id="BAABFX010000020">
    <property type="protein sequence ID" value="GAA4392368.1"/>
    <property type="molecule type" value="Genomic_DNA"/>
</dbReference>
<name>A0ABP8JKQ4_9MICO</name>
<organism evidence="1 2">
    <name type="scientific">Ornithinibacter aureus</name>
    <dbReference type="NCBI Taxonomy" id="622664"/>
    <lineage>
        <taxon>Bacteria</taxon>
        <taxon>Bacillati</taxon>
        <taxon>Actinomycetota</taxon>
        <taxon>Actinomycetes</taxon>
        <taxon>Micrococcales</taxon>
        <taxon>Intrasporangiaceae</taxon>
        <taxon>Ornithinibacter</taxon>
    </lineage>
</organism>
<accession>A0ABP8JKQ4</accession>
<gene>
    <name evidence="1" type="ORF">GCM10023153_11290</name>
</gene>
<reference evidence="2" key="1">
    <citation type="journal article" date="2019" name="Int. J. Syst. Evol. Microbiol.">
        <title>The Global Catalogue of Microorganisms (GCM) 10K type strain sequencing project: providing services to taxonomists for standard genome sequencing and annotation.</title>
        <authorList>
            <consortium name="The Broad Institute Genomics Platform"/>
            <consortium name="The Broad Institute Genome Sequencing Center for Infectious Disease"/>
            <person name="Wu L."/>
            <person name="Ma J."/>
        </authorList>
    </citation>
    <scope>NUCLEOTIDE SEQUENCE [LARGE SCALE GENOMIC DNA]</scope>
    <source>
        <strain evidence="2">JCM 17738</strain>
    </source>
</reference>
<sequence>MAVVIGEVVTETVVAQTAAAGESASAPASAFVDDAQVELVVRRATERVLETLRREWDR</sequence>
<dbReference type="RefSeq" id="WP_159903178.1">
    <property type="nucleotide sequence ID" value="NZ_BAABFX010000020.1"/>
</dbReference>
<dbReference type="Proteomes" id="UP001500390">
    <property type="component" value="Unassembled WGS sequence"/>
</dbReference>
<evidence type="ECO:0000313" key="1">
    <source>
        <dbReference type="EMBL" id="GAA4392368.1"/>
    </source>
</evidence>
<proteinExistence type="predicted"/>